<dbReference type="AlphaFoldDB" id="U5QMF2"/>
<keyword evidence="1" id="KW-0732">Signal</keyword>
<gene>
    <name evidence="2" type="ORF">GKIL_2569</name>
</gene>
<evidence type="ECO:0000313" key="2">
    <source>
        <dbReference type="EMBL" id="AGY58815.1"/>
    </source>
</evidence>
<feature type="signal peptide" evidence="1">
    <location>
        <begin position="1"/>
        <end position="24"/>
    </location>
</feature>
<reference evidence="2 3" key="1">
    <citation type="journal article" date="2013" name="PLoS ONE">
        <title>Cultivation and Complete Genome Sequencing of Gloeobacter kilaueensis sp. nov., from a Lava Cave in Kilauea Caldera, Hawai'i.</title>
        <authorList>
            <person name="Saw J.H."/>
            <person name="Schatz M."/>
            <person name="Brown M.V."/>
            <person name="Kunkel D.D."/>
            <person name="Foster J.S."/>
            <person name="Shick H."/>
            <person name="Christensen S."/>
            <person name="Hou S."/>
            <person name="Wan X."/>
            <person name="Donachie S.P."/>
        </authorList>
    </citation>
    <scope>NUCLEOTIDE SEQUENCE [LARGE SCALE GENOMIC DNA]</scope>
    <source>
        <strain evidence="3">JS</strain>
    </source>
</reference>
<organism evidence="2 3">
    <name type="scientific">Gloeobacter kilaueensis (strain ATCC BAA-2537 / CCAP 1431/1 / ULC 316 / JS1)</name>
    <dbReference type="NCBI Taxonomy" id="1183438"/>
    <lineage>
        <taxon>Bacteria</taxon>
        <taxon>Bacillati</taxon>
        <taxon>Cyanobacteriota</taxon>
        <taxon>Cyanophyceae</taxon>
        <taxon>Gloeobacterales</taxon>
        <taxon>Gloeobacteraceae</taxon>
        <taxon>Gloeobacter</taxon>
    </lineage>
</organism>
<dbReference type="KEGG" id="glj:GKIL_2569"/>
<sequence>MPDNRFLLLLLSSLIVAASSSASAQPLPASISAFDSQLSPTEVAVAVKAAPYSKLFTVGSVSFVKDKDFNASQPKLRFSSLWIDVPGQDILEVGVRYCVGDTDIASQGAYLAQVNLLDGSQLLVRIKKIVSTTPAQDRQIQAARYIPPTYGFGFWGGWIADPGTYFPSEDCSTGSTRFDLVPVKQALAALPNRTLNVQLLYNNGTVQNWQLGGGTVQALKQLPDLGGPAPAPTTKPAGGF</sequence>
<dbReference type="OrthoDB" id="515301at2"/>
<proteinExistence type="predicted"/>
<dbReference type="EMBL" id="CP003587">
    <property type="protein sequence ID" value="AGY58815.1"/>
    <property type="molecule type" value="Genomic_DNA"/>
</dbReference>
<keyword evidence="3" id="KW-1185">Reference proteome</keyword>
<dbReference type="HOGENOM" id="CLU_089326_0_0_3"/>
<feature type="chain" id="PRO_5004663878" evidence="1">
    <location>
        <begin position="25"/>
        <end position="240"/>
    </location>
</feature>
<name>U5QMF2_GLOK1</name>
<evidence type="ECO:0000313" key="3">
    <source>
        <dbReference type="Proteomes" id="UP000017396"/>
    </source>
</evidence>
<dbReference type="Proteomes" id="UP000017396">
    <property type="component" value="Chromosome"/>
</dbReference>
<dbReference type="eggNOG" id="ENOG5032TUV">
    <property type="taxonomic scope" value="Bacteria"/>
</dbReference>
<accession>U5QMF2</accession>
<protein>
    <submittedName>
        <fullName evidence="2">Uncharacterized protein</fullName>
    </submittedName>
</protein>
<evidence type="ECO:0000256" key="1">
    <source>
        <dbReference type="SAM" id="SignalP"/>
    </source>
</evidence>
<dbReference type="RefSeq" id="WP_023174005.1">
    <property type="nucleotide sequence ID" value="NC_022600.1"/>
</dbReference>